<dbReference type="GO" id="GO:0031508">
    <property type="term" value="P:pericentric heterochromatin formation"/>
    <property type="evidence" value="ECO:0007669"/>
    <property type="project" value="TreeGrafter"/>
</dbReference>
<dbReference type="PROSITE" id="PS50305">
    <property type="entry name" value="SIRTUIN"/>
    <property type="match status" value="1"/>
</dbReference>
<dbReference type="Pfam" id="PF02146">
    <property type="entry name" value="SIR2"/>
    <property type="match status" value="1"/>
</dbReference>
<dbReference type="GO" id="GO:0006282">
    <property type="term" value="P:regulation of DNA repair"/>
    <property type="evidence" value="ECO:0007669"/>
    <property type="project" value="TreeGrafter"/>
</dbReference>
<dbReference type="RefSeq" id="XP_033463473.1">
    <property type="nucleotide sequence ID" value="XM_033600356.1"/>
</dbReference>
<protein>
    <submittedName>
        <fullName evidence="7">DHS-like NAD/FAD-binding domain-containing protein</fullName>
    </submittedName>
</protein>
<feature type="binding site" evidence="4">
    <location>
        <position position="151"/>
    </location>
    <ligand>
        <name>Zn(2+)</name>
        <dbReference type="ChEBI" id="CHEBI:29105"/>
    </ligand>
</feature>
<dbReference type="OrthoDB" id="2919105at2759"/>
<dbReference type="GO" id="GO:0017136">
    <property type="term" value="F:histone deacetylase activity, NAD-dependent"/>
    <property type="evidence" value="ECO:0007669"/>
    <property type="project" value="TreeGrafter"/>
</dbReference>
<dbReference type="PANTHER" id="PTHR11085">
    <property type="entry name" value="NAD-DEPENDENT PROTEIN DEACYLASE SIRTUIN-5, MITOCHONDRIAL-RELATED"/>
    <property type="match status" value="1"/>
</dbReference>
<dbReference type="AlphaFoldDB" id="A0A6J3MHR7"/>
<evidence type="ECO:0000256" key="2">
    <source>
        <dbReference type="ARBA" id="ARBA00022679"/>
    </source>
</evidence>
<feature type="non-terminal residue" evidence="7">
    <location>
        <position position="297"/>
    </location>
</feature>
<dbReference type="SUPFAM" id="SSF52467">
    <property type="entry name" value="DHS-like NAD/FAD-binding domain"/>
    <property type="match status" value="1"/>
</dbReference>
<reference evidence="7" key="3">
    <citation type="submission" date="2025-08" db="UniProtKB">
        <authorList>
            <consortium name="RefSeq"/>
        </authorList>
    </citation>
    <scope>IDENTIFICATION</scope>
    <source>
        <strain evidence="7">CBS 342.82</strain>
    </source>
</reference>
<proteinExistence type="inferred from homology"/>
<evidence type="ECO:0000259" key="5">
    <source>
        <dbReference type="PROSITE" id="PS50305"/>
    </source>
</evidence>
<dbReference type="GO" id="GO:0005634">
    <property type="term" value="C:nucleus"/>
    <property type="evidence" value="ECO:0007669"/>
    <property type="project" value="TreeGrafter"/>
</dbReference>
<evidence type="ECO:0000313" key="7">
    <source>
        <dbReference type="RefSeq" id="XP_033463473.1"/>
    </source>
</evidence>
<gene>
    <name evidence="7" type="ORF">K489DRAFT_298706</name>
</gene>
<organism evidence="7">
    <name type="scientific">Dissoconium aciculare CBS 342.82</name>
    <dbReference type="NCBI Taxonomy" id="1314786"/>
    <lineage>
        <taxon>Eukaryota</taxon>
        <taxon>Fungi</taxon>
        <taxon>Dikarya</taxon>
        <taxon>Ascomycota</taxon>
        <taxon>Pezizomycotina</taxon>
        <taxon>Dothideomycetes</taxon>
        <taxon>Dothideomycetidae</taxon>
        <taxon>Mycosphaerellales</taxon>
        <taxon>Dissoconiaceae</taxon>
        <taxon>Dissoconium</taxon>
    </lineage>
</organism>
<feature type="binding site" evidence="4">
    <location>
        <position position="148"/>
    </location>
    <ligand>
        <name>Zn(2+)</name>
        <dbReference type="ChEBI" id="CHEBI:29105"/>
    </ligand>
</feature>
<sequence>LDRLLQVLHKKQKIVVVAGAGISVSAGIPDFRSSGGLFKSLKDDYKLKGSGRDLFDASVYKDDSSTSSFHDMVSSMSRLTKDAKPTAFHHMLATIAEEGRLLRLYTQNVDGIDTSLPPLATQIPLRKGANGKWPTTVQLHGGLDKMVCSKCHQLSPLDADLFAGPVPPICSHCEAFDNIRTQHEGKRSHGIGRLRPRMVLYSEHNPDDEAIGAVTKDDLRKRPDAVIVVGTTLKVPGVRRIVREMCGVVRDRRGGVTVWINNDPPPVSKDLQDCWDIVVKGKCDEVAKRAAMRKWND</sequence>
<keyword evidence="3" id="KW-0520">NAD</keyword>
<keyword evidence="6" id="KW-1185">Reference proteome</keyword>
<evidence type="ECO:0000256" key="4">
    <source>
        <dbReference type="PROSITE-ProRule" id="PRU00236"/>
    </source>
</evidence>
<feature type="non-terminal residue" evidence="7">
    <location>
        <position position="1"/>
    </location>
</feature>
<dbReference type="GO" id="GO:0000122">
    <property type="term" value="P:negative regulation of transcription by RNA polymerase II"/>
    <property type="evidence" value="ECO:0007669"/>
    <property type="project" value="TreeGrafter"/>
</dbReference>
<name>A0A6J3MHR7_9PEZI</name>
<feature type="binding site" evidence="4">
    <location>
        <position position="170"/>
    </location>
    <ligand>
        <name>Zn(2+)</name>
        <dbReference type="ChEBI" id="CHEBI:29105"/>
    </ligand>
</feature>
<dbReference type="InterPro" id="IPR029035">
    <property type="entry name" value="DHS-like_NAD/FAD-binding_dom"/>
</dbReference>
<dbReference type="Proteomes" id="UP000504637">
    <property type="component" value="Unplaced"/>
</dbReference>
<feature type="active site" description="Proton acceptor" evidence="4">
    <location>
        <position position="140"/>
    </location>
</feature>
<dbReference type="GeneID" id="54358156"/>
<dbReference type="PANTHER" id="PTHR11085:SF15">
    <property type="entry name" value="NAD-DEPENDENT HISTONE DEACETYLASE HST4"/>
    <property type="match status" value="1"/>
</dbReference>
<keyword evidence="2" id="KW-0808">Transferase</keyword>
<dbReference type="InterPro" id="IPR026590">
    <property type="entry name" value="Ssirtuin_cat_dom"/>
</dbReference>
<keyword evidence="4" id="KW-0862">Zinc</keyword>
<dbReference type="GO" id="GO:0046872">
    <property type="term" value="F:metal ion binding"/>
    <property type="evidence" value="ECO:0007669"/>
    <property type="project" value="UniProtKB-KW"/>
</dbReference>
<reference evidence="7" key="1">
    <citation type="submission" date="2020-01" db="EMBL/GenBank/DDBJ databases">
        <authorList>
            <consortium name="DOE Joint Genome Institute"/>
            <person name="Haridas S."/>
            <person name="Albert R."/>
            <person name="Binder M."/>
            <person name="Bloem J."/>
            <person name="Labutti K."/>
            <person name="Salamov A."/>
            <person name="Andreopoulos B."/>
            <person name="Baker S.E."/>
            <person name="Barry K."/>
            <person name="Bills G."/>
            <person name="Bluhm B.H."/>
            <person name="Cannon C."/>
            <person name="Castanera R."/>
            <person name="Culley D.E."/>
            <person name="Daum C."/>
            <person name="Ezra D."/>
            <person name="Gonzalez J.B."/>
            <person name="Henrissat B."/>
            <person name="Kuo A."/>
            <person name="Liang C."/>
            <person name="Lipzen A."/>
            <person name="Lutzoni F."/>
            <person name="Magnuson J."/>
            <person name="Mondo S."/>
            <person name="Nolan M."/>
            <person name="Ohm R."/>
            <person name="Pangilinan J."/>
            <person name="Park H.-J."/>
            <person name="Ramirez L."/>
            <person name="Alfaro M."/>
            <person name="Sun H."/>
            <person name="Tritt A."/>
            <person name="Yoshinaga Y."/>
            <person name="Zwiers L.-H."/>
            <person name="Turgeon B.G."/>
            <person name="Goodwin S.B."/>
            <person name="Spatafora J.W."/>
            <person name="Crous P.W."/>
            <person name="Grigoriev I.V."/>
        </authorList>
    </citation>
    <scope>NUCLEOTIDE SEQUENCE</scope>
    <source>
        <strain evidence="7">CBS 342.82</strain>
    </source>
</reference>
<dbReference type="Gene3D" id="3.40.50.1220">
    <property type="entry name" value="TPP-binding domain"/>
    <property type="match status" value="1"/>
</dbReference>
<dbReference type="InterPro" id="IPR026591">
    <property type="entry name" value="Sirtuin_cat_small_dom_sf"/>
</dbReference>
<reference evidence="7" key="2">
    <citation type="submission" date="2020-04" db="EMBL/GenBank/DDBJ databases">
        <authorList>
            <consortium name="NCBI Genome Project"/>
        </authorList>
    </citation>
    <scope>NUCLEOTIDE SEQUENCE</scope>
    <source>
        <strain evidence="7">CBS 342.82</strain>
    </source>
</reference>
<dbReference type="InterPro" id="IPR050134">
    <property type="entry name" value="NAD-dep_sirtuin_deacylases"/>
</dbReference>
<comment type="similarity">
    <text evidence="1">Belongs to the sirtuin family. Class I subfamily.</text>
</comment>
<feature type="domain" description="Deacetylase sirtuin-type" evidence="5">
    <location>
        <begin position="1"/>
        <end position="297"/>
    </location>
</feature>
<accession>A0A6J3MHR7</accession>
<evidence type="ECO:0000256" key="3">
    <source>
        <dbReference type="ARBA" id="ARBA00023027"/>
    </source>
</evidence>
<dbReference type="GO" id="GO:0070403">
    <property type="term" value="F:NAD+ binding"/>
    <property type="evidence" value="ECO:0007669"/>
    <property type="project" value="InterPro"/>
</dbReference>
<evidence type="ECO:0000256" key="1">
    <source>
        <dbReference type="ARBA" id="ARBA00006924"/>
    </source>
</evidence>
<dbReference type="InterPro" id="IPR003000">
    <property type="entry name" value="Sirtuin"/>
</dbReference>
<dbReference type="GO" id="GO:0031934">
    <property type="term" value="C:mating-type region heterochromatin"/>
    <property type="evidence" value="ECO:0007669"/>
    <property type="project" value="TreeGrafter"/>
</dbReference>
<dbReference type="Gene3D" id="3.30.1600.10">
    <property type="entry name" value="SIR2/SIRT2 'Small Domain"/>
    <property type="match status" value="1"/>
</dbReference>
<feature type="binding site" evidence="4">
    <location>
        <position position="173"/>
    </location>
    <ligand>
        <name>Zn(2+)</name>
        <dbReference type="ChEBI" id="CHEBI:29105"/>
    </ligand>
</feature>
<dbReference type="GO" id="GO:1990414">
    <property type="term" value="P:replication-born double-strand break repair via sister chromatid exchange"/>
    <property type="evidence" value="ECO:0007669"/>
    <property type="project" value="TreeGrafter"/>
</dbReference>
<evidence type="ECO:0000313" key="6">
    <source>
        <dbReference type="Proteomes" id="UP000504637"/>
    </source>
</evidence>
<keyword evidence="4" id="KW-0479">Metal-binding</keyword>